<accession>A0ABU7PJ80</accession>
<gene>
    <name evidence="2" type="ORF">V2S66_28425</name>
</gene>
<dbReference type="RefSeq" id="WP_330799588.1">
    <property type="nucleotide sequence ID" value="NZ_JAZEWV010000036.1"/>
</dbReference>
<evidence type="ECO:0000313" key="3">
    <source>
        <dbReference type="Proteomes" id="UP001344658"/>
    </source>
</evidence>
<sequence length="68" mass="7223">MIAIGTDDDLHGRRADHGGRLDEDSLPLRFRGGLMPAAAGPPAATAARPAPGRRAYVRLPLVPARLDR</sequence>
<organism evidence="2 3">
    <name type="scientific">Actinacidiphila polyblastidii</name>
    <dbReference type="NCBI Taxonomy" id="3110430"/>
    <lineage>
        <taxon>Bacteria</taxon>
        <taxon>Bacillati</taxon>
        <taxon>Actinomycetota</taxon>
        <taxon>Actinomycetes</taxon>
        <taxon>Kitasatosporales</taxon>
        <taxon>Streptomycetaceae</taxon>
        <taxon>Actinacidiphila</taxon>
    </lineage>
</organism>
<reference evidence="2 3" key="1">
    <citation type="submission" date="2023-12" db="EMBL/GenBank/DDBJ databases">
        <title>Streptomyces sp. V4-01.</title>
        <authorList>
            <person name="Somphong A."/>
            <person name="Phongsopitanun W."/>
        </authorList>
    </citation>
    <scope>NUCLEOTIDE SEQUENCE [LARGE SCALE GENOMIC DNA]</scope>
    <source>
        <strain evidence="2 3">V4-01</strain>
    </source>
</reference>
<dbReference type="EMBL" id="JAZEWV010000036">
    <property type="protein sequence ID" value="MEE4545883.1"/>
    <property type="molecule type" value="Genomic_DNA"/>
</dbReference>
<feature type="compositionally biased region" description="Basic and acidic residues" evidence="1">
    <location>
        <begin position="8"/>
        <end position="23"/>
    </location>
</feature>
<dbReference type="Proteomes" id="UP001344658">
    <property type="component" value="Unassembled WGS sequence"/>
</dbReference>
<evidence type="ECO:0000313" key="2">
    <source>
        <dbReference type="EMBL" id="MEE4545883.1"/>
    </source>
</evidence>
<protein>
    <submittedName>
        <fullName evidence="2">Uncharacterized protein</fullName>
    </submittedName>
</protein>
<evidence type="ECO:0000256" key="1">
    <source>
        <dbReference type="SAM" id="MobiDB-lite"/>
    </source>
</evidence>
<comment type="caution">
    <text evidence="2">The sequence shown here is derived from an EMBL/GenBank/DDBJ whole genome shotgun (WGS) entry which is preliminary data.</text>
</comment>
<proteinExistence type="predicted"/>
<feature type="region of interest" description="Disordered" evidence="1">
    <location>
        <begin position="1"/>
        <end position="25"/>
    </location>
</feature>
<keyword evidence="3" id="KW-1185">Reference proteome</keyword>
<name>A0ABU7PJ80_9ACTN</name>